<dbReference type="PRINTS" id="PR00040">
    <property type="entry name" value="HTHMERR"/>
</dbReference>
<dbReference type="SUPFAM" id="SSF46955">
    <property type="entry name" value="Putative DNA-binding domain"/>
    <property type="match status" value="1"/>
</dbReference>
<dbReference type="Pfam" id="PF13411">
    <property type="entry name" value="MerR_1"/>
    <property type="match status" value="1"/>
</dbReference>
<dbReference type="InterPro" id="IPR009061">
    <property type="entry name" value="DNA-bd_dom_put_sf"/>
</dbReference>
<reference evidence="4 5" key="1">
    <citation type="submission" date="2019-12" db="EMBL/GenBank/DDBJ databases">
        <title>Paenibacillus sp. nov., an endophytic bacterium isolated from the stem of Dendrobium.</title>
        <authorList>
            <person name="Zhao R."/>
        </authorList>
    </citation>
    <scope>NUCLEOTIDE SEQUENCE [LARGE SCALE GENOMIC DNA]</scope>
    <source>
        <strain evidence="4 5">HJL G12</strain>
    </source>
</reference>
<accession>A0A7X3IF48</accession>
<dbReference type="PROSITE" id="PS50937">
    <property type="entry name" value="HTH_MERR_2"/>
    <property type="match status" value="1"/>
</dbReference>
<dbReference type="Gene3D" id="1.10.1660.10">
    <property type="match status" value="1"/>
</dbReference>
<dbReference type="PANTHER" id="PTHR30204:SF98">
    <property type="entry name" value="HTH-TYPE TRANSCRIPTIONAL REGULATOR ADHR"/>
    <property type="match status" value="1"/>
</dbReference>
<sequence length="145" mass="17307">MAYTIGEFADIVGVKQSTLRYYESEGLLTPHRNEHNSREYNEQDIGWFQFLLHLKNTGMSLTELKQYTDWRAMGDTTIPDRLELLDQRKHFVEMEIQALQQNLDILNRKILFYHDQLTGNKYDFILYPDKEENKDESKKVMPKTK</sequence>
<dbReference type="PANTHER" id="PTHR30204">
    <property type="entry name" value="REDOX-CYCLING DRUG-SENSING TRANSCRIPTIONAL ACTIVATOR SOXR"/>
    <property type="match status" value="1"/>
</dbReference>
<dbReference type="SMART" id="SM00422">
    <property type="entry name" value="HTH_MERR"/>
    <property type="match status" value="1"/>
</dbReference>
<name>A0A7X3IF48_9BACL</name>
<dbReference type="RefSeq" id="WP_160496326.1">
    <property type="nucleotide sequence ID" value="NZ_WUBI01000001.1"/>
</dbReference>
<dbReference type="GO" id="GO:0003677">
    <property type="term" value="F:DNA binding"/>
    <property type="evidence" value="ECO:0007669"/>
    <property type="project" value="UniProtKB-KW"/>
</dbReference>
<dbReference type="InterPro" id="IPR000551">
    <property type="entry name" value="MerR-type_HTH_dom"/>
</dbReference>
<dbReference type="GO" id="GO:0003700">
    <property type="term" value="F:DNA-binding transcription factor activity"/>
    <property type="evidence" value="ECO:0007669"/>
    <property type="project" value="InterPro"/>
</dbReference>
<dbReference type="InterPro" id="IPR047057">
    <property type="entry name" value="MerR_fam"/>
</dbReference>
<organism evidence="4 5">
    <name type="scientific">Paenibacillus dendrobii</name>
    <dbReference type="NCBI Taxonomy" id="2691084"/>
    <lineage>
        <taxon>Bacteria</taxon>
        <taxon>Bacillati</taxon>
        <taxon>Bacillota</taxon>
        <taxon>Bacilli</taxon>
        <taxon>Bacillales</taxon>
        <taxon>Paenibacillaceae</taxon>
        <taxon>Paenibacillus</taxon>
    </lineage>
</organism>
<keyword evidence="2" id="KW-0175">Coiled coil</keyword>
<evidence type="ECO:0000259" key="3">
    <source>
        <dbReference type="PROSITE" id="PS50937"/>
    </source>
</evidence>
<comment type="caution">
    <text evidence="4">The sequence shown here is derived from an EMBL/GenBank/DDBJ whole genome shotgun (WGS) entry which is preliminary data.</text>
</comment>
<dbReference type="EMBL" id="WUBI01000001">
    <property type="protein sequence ID" value="MWV42753.1"/>
    <property type="molecule type" value="Genomic_DNA"/>
</dbReference>
<dbReference type="Proteomes" id="UP000460318">
    <property type="component" value="Unassembled WGS sequence"/>
</dbReference>
<gene>
    <name evidence="4" type="ORF">GRF59_03855</name>
</gene>
<proteinExistence type="predicted"/>
<evidence type="ECO:0000313" key="5">
    <source>
        <dbReference type="Proteomes" id="UP000460318"/>
    </source>
</evidence>
<keyword evidence="5" id="KW-1185">Reference proteome</keyword>
<keyword evidence="1" id="KW-0238">DNA-binding</keyword>
<dbReference type="CDD" id="cd01109">
    <property type="entry name" value="HTH_YyaN"/>
    <property type="match status" value="1"/>
</dbReference>
<protein>
    <submittedName>
        <fullName evidence="4">MerR family transcriptional regulator</fullName>
    </submittedName>
</protein>
<feature type="domain" description="HTH merR-type" evidence="3">
    <location>
        <begin position="2"/>
        <end position="70"/>
    </location>
</feature>
<evidence type="ECO:0000256" key="1">
    <source>
        <dbReference type="ARBA" id="ARBA00023125"/>
    </source>
</evidence>
<dbReference type="AlphaFoldDB" id="A0A7X3IF48"/>
<feature type="coiled-coil region" evidence="2">
    <location>
        <begin position="82"/>
        <end position="116"/>
    </location>
</feature>
<evidence type="ECO:0000256" key="2">
    <source>
        <dbReference type="SAM" id="Coils"/>
    </source>
</evidence>
<evidence type="ECO:0000313" key="4">
    <source>
        <dbReference type="EMBL" id="MWV42753.1"/>
    </source>
</evidence>
<dbReference type="PROSITE" id="PS00552">
    <property type="entry name" value="HTH_MERR_1"/>
    <property type="match status" value="1"/>
</dbReference>